<dbReference type="PANTHER" id="PTHR24027:SF438">
    <property type="entry name" value="CADHERIN 23"/>
    <property type="match status" value="1"/>
</dbReference>
<dbReference type="GO" id="GO:0005509">
    <property type="term" value="F:calcium ion binding"/>
    <property type="evidence" value="ECO:0007669"/>
    <property type="project" value="UniProtKB-UniRule"/>
</dbReference>
<organism evidence="17 18">
    <name type="scientific">Phlebotomus papatasi</name>
    <name type="common">Sandfly</name>
    <dbReference type="NCBI Taxonomy" id="29031"/>
    <lineage>
        <taxon>Eukaryota</taxon>
        <taxon>Metazoa</taxon>
        <taxon>Ecdysozoa</taxon>
        <taxon>Arthropoda</taxon>
        <taxon>Hexapoda</taxon>
        <taxon>Insecta</taxon>
        <taxon>Pterygota</taxon>
        <taxon>Neoptera</taxon>
        <taxon>Endopterygota</taxon>
        <taxon>Diptera</taxon>
        <taxon>Nematocera</taxon>
        <taxon>Psychodoidea</taxon>
        <taxon>Psychodidae</taxon>
        <taxon>Phlebotomus</taxon>
        <taxon>Phlebotomus</taxon>
    </lineage>
</organism>
<dbReference type="GO" id="GO:0016342">
    <property type="term" value="C:catenin complex"/>
    <property type="evidence" value="ECO:0007669"/>
    <property type="project" value="TreeGrafter"/>
</dbReference>
<evidence type="ECO:0000256" key="3">
    <source>
        <dbReference type="ARBA" id="ARBA00022692"/>
    </source>
</evidence>
<dbReference type="GO" id="GO:0007156">
    <property type="term" value="P:homophilic cell adhesion via plasma membrane adhesion molecules"/>
    <property type="evidence" value="ECO:0007669"/>
    <property type="project" value="InterPro"/>
</dbReference>
<dbReference type="GO" id="GO:0034332">
    <property type="term" value="P:adherens junction organization"/>
    <property type="evidence" value="ECO:0007669"/>
    <property type="project" value="TreeGrafter"/>
</dbReference>
<evidence type="ECO:0000256" key="8">
    <source>
        <dbReference type="ARBA" id="ARBA00023136"/>
    </source>
</evidence>
<dbReference type="GO" id="GO:0007163">
    <property type="term" value="P:establishment or maintenance of cell polarity"/>
    <property type="evidence" value="ECO:0007669"/>
    <property type="project" value="UniProtKB-ARBA"/>
</dbReference>
<protein>
    <submittedName>
        <fullName evidence="17">Uncharacterized protein</fullName>
    </submittedName>
</protein>
<name>A0A1B0GPF8_PHLPP</name>
<reference evidence="17" key="1">
    <citation type="submission" date="2022-08" db="UniProtKB">
        <authorList>
            <consortium name="EnsemblMetazoa"/>
        </authorList>
    </citation>
    <scope>IDENTIFICATION</scope>
    <source>
        <strain evidence="17">Israel</strain>
    </source>
</reference>
<dbReference type="FunFam" id="2.60.40.60:FF:000039">
    <property type="entry name" value="FAT atypical cadherin 3"/>
    <property type="match status" value="1"/>
</dbReference>
<dbReference type="Pfam" id="PF00028">
    <property type="entry name" value="Cadherin"/>
    <property type="match status" value="2"/>
</dbReference>
<keyword evidence="8" id="KW-0472">Membrane</keyword>
<dbReference type="InterPro" id="IPR001791">
    <property type="entry name" value="Laminin_G"/>
</dbReference>
<dbReference type="GO" id="GO:0016477">
    <property type="term" value="P:cell migration"/>
    <property type="evidence" value="ECO:0007669"/>
    <property type="project" value="TreeGrafter"/>
</dbReference>
<evidence type="ECO:0000256" key="9">
    <source>
        <dbReference type="ARBA" id="ARBA00023157"/>
    </source>
</evidence>
<feature type="domain" description="Cadherin" evidence="16">
    <location>
        <begin position="803"/>
        <end position="914"/>
    </location>
</feature>
<dbReference type="PRINTS" id="PR00205">
    <property type="entry name" value="CADHERIN"/>
</dbReference>
<dbReference type="GO" id="GO:0048589">
    <property type="term" value="P:developmental growth"/>
    <property type="evidence" value="ECO:0007669"/>
    <property type="project" value="UniProtKB-ARBA"/>
</dbReference>
<evidence type="ECO:0000256" key="13">
    <source>
        <dbReference type="SAM" id="MobiDB-lite"/>
    </source>
</evidence>
<keyword evidence="7" id="KW-1133">Transmembrane helix</keyword>
<dbReference type="Pfam" id="PF02210">
    <property type="entry name" value="Laminin_G_2"/>
    <property type="match status" value="2"/>
</dbReference>
<dbReference type="CDD" id="cd00110">
    <property type="entry name" value="LamG"/>
    <property type="match status" value="2"/>
</dbReference>
<dbReference type="GO" id="GO:0000902">
    <property type="term" value="P:cell morphogenesis"/>
    <property type="evidence" value="ECO:0007669"/>
    <property type="project" value="TreeGrafter"/>
</dbReference>
<keyword evidence="3" id="KW-0812">Transmembrane</keyword>
<dbReference type="SUPFAM" id="SSF49899">
    <property type="entry name" value="Concanavalin A-like lectins/glucanases"/>
    <property type="match status" value="2"/>
</dbReference>
<dbReference type="SMART" id="SM00282">
    <property type="entry name" value="LamG"/>
    <property type="match status" value="2"/>
</dbReference>
<keyword evidence="10" id="KW-0325">Glycoprotein</keyword>
<evidence type="ECO:0000256" key="7">
    <source>
        <dbReference type="ARBA" id="ARBA00022989"/>
    </source>
</evidence>
<sequence>MMRDELLISDFVALEIERGFPRLLIDFGSGTLELKVKTKKSLDDGEWHRIDLFWDTENARMVVDYCKSAEVAEMEDGSPPEFDDSSCQARGTIPPFNEYLNVNAPLQVGGLYREPFDASLYNWHYMPVGKGFDGCIRNLVHNSKLYDFAHPGLSRNSLTGCPQTEEVCSQSEQTSRCWEHGNCVGSFSEARCQCRPGWTGPACNVPTIPTTFKQQSYVKYALSFEPDRFSTQIQLRFRTREQHGELFRVSDQHNREYGILEIKEARLHFRYNLNSLRTEEKDLWLNSVTVDDGQWHVVRVNRYGSAAMLELDGGEGRRYNETFEFDGHQWLLVDKQEGVYAGGKAEYTGVRTFEVYADYQKSCLDDIRSFDREQQKEYLIPIVIKDHGNPAMTGTSTLTVIIGDVNDNKMQPGSKDIFVYNYQGQAPDTQIGRVYVYDLDDWDLPDKKFYWEVAEHPRFKLDEDSGMITMRQGTRDGKYHLRFKVYDRKHTQNDVPANVTVTVKEIPHEAVINSGSIRIAGITDEDFIRVWNYRTQSLSRSKLDRFRDKLSDLLNTDRENVDIFSVQLRRKHPPLTDIRFSAHGSPYYKPVRLNGIVLMHREDIERDVGINITMVGIDECLYENQMCEGSCTNHLDISTLPYMVNANKTALVGVRVDVQAECTCGDRNFTKSESCRTSPCYNGGRCMESRFGLTCTCPTGYTGPRCQQTTRSFRGNGWAWYPPLAMCDNSHLIYNKKVRRVAHLQRTYSSSGKNQPLDRDQPNGRPQWRFTVFAQDEGGEGLVGYADVQVNLKDINDNAPIFPQGVYFGNVTENGTAGMVVMTMTAVDYDDPNEGTNAKLVYSIEKNVIEEETGSPIFEIEPDTGVIKTAVCCLDRERTPDYSIQVVAMDGGGLKGTGTASIRVKDINDMPPQFTKDEWFTEVDETDGSNLPEMPILTVTVHDEDETNKFQYKVIDNSGYGADKFTMVRNNDGTGSLKIVQPLDYEDQLQSNGFRFRIQVNDKGEDNDNDKYHVAYSWVVVKLRDINDNKPQFERPNIEAVVYENAEVGTTLETFKAVDPDQGGKGKISFAIDRTSDRQRQFSIDQAGQVTIQRKLDRENIPRHQVKILAIDDGVPPKTATATLTVIVQDINDNAPKFLKDYRPVLPEHVPPRKVVEILATDDDDRSKSNGPPFQFRLDPGADDIIRASFKVEQDQKGANGDGMAIVSYEYRDCRERETKKLSNYW</sequence>
<evidence type="ECO:0000259" key="15">
    <source>
        <dbReference type="PROSITE" id="PS50026"/>
    </source>
</evidence>
<dbReference type="CDD" id="cd00054">
    <property type="entry name" value="EGF_CA"/>
    <property type="match status" value="1"/>
</dbReference>
<feature type="domain" description="Laminin G" evidence="14">
    <location>
        <begin position="207"/>
        <end position="395"/>
    </location>
</feature>
<dbReference type="PROSITE" id="PS50268">
    <property type="entry name" value="CADHERIN_2"/>
    <property type="match status" value="5"/>
</dbReference>
<dbReference type="InterPro" id="IPR020894">
    <property type="entry name" value="Cadherin_CS"/>
</dbReference>
<evidence type="ECO:0000256" key="11">
    <source>
        <dbReference type="PROSITE-ProRule" id="PRU00043"/>
    </source>
</evidence>
<dbReference type="PANTHER" id="PTHR24027">
    <property type="entry name" value="CADHERIN-23"/>
    <property type="match status" value="1"/>
</dbReference>
<feature type="domain" description="Cadherin" evidence="16">
    <location>
        <begin position="915"/>
        <end position="1033"/>
    </location>
</feature>
<dbReference type="PROSITE" id="PS00022">
    <property type="entry name" value="EGF_1"/>
    <property type="match status" value="2"/>
</dbReference>
<evidence type="ECO:0000313" key="18">
    <source>
        <dbReference type="Proteomes" id="UP000092462"/>
    </source>
</evidence>
<keyword evidence="5 11" id="KW-0106">Calcium</keyword>
<dbReference type="CDD" id="cd00053">
    <property type="entry name" value="EGF"/>
    <property type="match status" value="1"/>
</dbReference>
<dbReference type="FunFam" id="2.10.25.10:FF:000312">
    <property type="entry name" value="neural-cadherin isoform X10"/>
    <property type="match status" value="1"/>
</dbReference>
<dbReference type="CDD" id="cd11304">
    <property type="entry name" value="Cadherin_repeat"/>
    <property type="match status" value="5"/>
</dbReference>
<proteinExistence type="predicted"/>
<dbReference type="AlphaFoldDB" id="A0A1B0GPF8"/>
<dbReference type="FunFam" id="2.60.40.60:FF:000112">
    <property type="entry name" value="neural-cadherin isoform X1"/>
    <property type="match status" value="1"/>
</dbReference>
<dbReference type="SMART" id="SM00112">
    <property type="entry name" value="CA"/>
    <property type="match status" value="5"/>
</dbReference>
<dbReference type="EnsemblMetazoa" id="PPAI007130-RA">
    <property type="protein sequence ID" value="PPAI007130-PA"/>
    <property type="gene ID" value="PPAI007130"/>
</dbReference>
<dbReference type="GO" id="GO:0044331">
    <property type="term" value="P:cell-cell adhesion mediated by cadherin"/>
    <property type="evidence" value="ECO:0007669"/>
    <property type="project" value="TreeGrafter"/>
</dbReference>
<dbReference type="GO" id="GO:0007043">
    <property type="term" value="P:cell-cell junction assembly"/>
    <property type="evidence" value="ECO:0007669"/>
    <property type="project" value="TreeGrafter"/>
</dbReference>
<dbReference type="Pfam" id="PF24811">
    <property type="entry name" value="Ig_Shg"/>
    <property type="match status" value="1"/>
</dbReference>
<dbReference type="GO" id="GO:0045296">
    <property type="term" value="F:cadherin binding"/>
    <property type="evidence" value="ECO:0007669"/>
    <property type="project" value="TreeGrafter"/>
</dbReference>
<comment type="caution">
    <text evidence="12">Lacks conserved residue(s) required for the propagation of feature annotation.</text>
</comment>
<dbReference type="GO" id="GO:0048731">
    <property type="term" value="P:system development"/>
    <property type="evidence" value="ECO:0007669"/>
    <property type="project" value="UniProtKB-ARBA"/>
</dbReference>
<feature type="domain" description="Cadherin" evidence="16">
    <location>
        <begin position="755"/>
        <end position="802"/>
    </location>
</feature>
<dbReference type="Gene3D" id="2.10.25.10">
    <property type="entry name" value="Laminin"/>
    <property type="match status" value="2"/>
</dbReference>
<dbReference type="FunFam" id="2.60.40.60:FF:000109">
    <property type="entry name" value="neural-cadherin isoform X2"/>
    <property type="match status" value="1"/>
</dbReference>
<keyword evidence="9 12" id="KW-1015">Disulfide bond</keyword>
<feature type="domain" description="EGF-like" evidence="15">
    <location>
        <begin position="164"/>
        <end position="204"/>
    </location>
</feature>
<dbReference type="InterPro" id="IPR002126">
    <property type="entry name" value="Cadherin-like_dom"/>
</dbReference>
<dbReference type="InterPro" id="IPR015919">
    <property type="entry name" value="Cadherin-like_sf"/>
</dbReference>
<evidence type="ECO:0000256" key="10">
    <source>
        <dbReference type="ARBA" id="ARBA00023180"/>
    </source>
</evidence>
<dbReference type="GO" id="GO:0030154">
    <property type="term" value="P:cell differentiation"/>
    <property type="evidence" value="ECO:0007669"/>
    <property type="project" value="UniProtKB-ARBA"/>
</dbReference>
<evidence type="ECO:0000259" key="14">
    <source>
        <dbReference type="PROSITE" id="PS50025"/>
    </source>
</evidence>
<dbReference type="GO" id="GO:0008013">
    <property type="term" value="F:beta-catenin binding"/>
    <property type="evidence" value="ECO:0007669"/>
    <property type="project" value="TreeGrafter"/>
</dbReference>
<feature type="region of interest" description="Disordered" evidence="13">
    <location>
        <begin position="747"/>
        <end position="766"/>
    </location>
</feature>
<evidence type="ECO:0000256" key="1">
    <source>
        <dbReference type="ARBA" id="ARBA00004251"/>
    </source>
</evidence>
<feature type="domain" description="Cadherin" evidence="16">
    <location>
        <begin position="353"/>
        <end position="414"/>
    </location>
</feature>
<dbReference type="PROSITE" id="PS50026">
    <property type="entry name" value="EGF_3"/>
    <property type="match status" value="2"/>
</dbReference>
<dbReference type="GO" id="GO:0005912">
    <property type="term" value="C:adherens junction"/>
    <property type="evidence" value="ECO:0007669"/>
    <property type="project" value="TreeGrafter"/>
</dbReference>
<keyword evidence="6" id="KW-0130">Cell adhesion</keyword>
<evidence type="ECO:0000259" key="16">
    <source>
        <dbReference type="PROSITE" id="PS50268"/>
    </source>
</evidence>
<dbReference type="Gene3D" id="2.60.40.60">
    <property type="entry name" value="Cadherins"/>
    <property type="match status" value="5"/>
</dbReference>
<dbReference type="SUPFAM" id="SSF57196">
    <property type="entry name" value="EGF/Laminin"/>
    <property type="match status" value="1"/>
</dbReference>
<keyword evidence="2 12" id="KW-0245">EGF-like domain</keyword>
<dbReference type="PROSITE" id="PS01186">
    <property type="entry name" value="EGF_2"/>
    <property type="match status" value="2"/>
</dbReference>
<feature type="disulfide bond" evidence="12">
    <location>
        <begin position="697"/>
        <end position="706"/>
    </location>
</feature>
<dbReference type="EMBL" id="AJVK01059633">
    <property type="status" value="NOT_ANNOTATED_CDS"/>
    <property type="molecule type" value="Genomic_DNA"/>
</dbReference>
<dbReference type="PROSITE" id="PS50025">
    <property type="entry name" value="LAM_G_DOMAIN"/>
    <property type="match status" value="2"/>
</dbReference>
<dbReference type="VEuPathDB" id="VectorBase:PPAI007130"/>
<dbReference type="Proteomes" id="UP000092462">
    <property type="component" value="Unassembled WGS sequence"/>
</dbReference>
<evidence type="ECO:0000256" key="5">
    <source>
        <dbReference type="ARBA" id="ARBA00022837"/>
    </source>
</evidence>
<evidence type="ECO:0000256" key="2">
    <source>
        <dbReference type="ARBA" id="ARBA00022536"/>
    </source>
</evidence>
<dbReference type="InterPro" id="IPR013320">
    <property type="entry name" value="ConA-like_dom_sf"/>
</dbReference>
<dbReference type="SMART" id="SM00181">
    <property type="entry name" value="EGF"/>
    <property type="match status" value="2"/>
</dbReference>
<dbReference type="FunFam" id="2.60.120.200:FF:000044">
    <property type="entry name" value="neural-cadherin isoform X1"/>
    <property type="match status" value="1"/>
</dbReference>
<dbReference type="GO" id="GO:0001736">
    <property type="term" value="P:establishment of planar polarity"/>
    <property type="evidence" value="ECO:0007669"/>
    <property type="project" value="UniProtKB-ARBA"/>
</dbReference>
<evidence type="ECO:0000313" key="17">
    <source>
        <dbReference type="EnsemblMetazoa" id="PPAI007130-PA"/>
    </source>
</evidence>
<feature type="disulfide bond" evidence="12">
    <location>
        <begin position="194"/>
        <end position="203"/>
    </location>
</feature>
<feature type="domain" description="Cadherin" evidence="16">
    <location>
        <begin position="1034"/>
        <end position="1138"/>
    </location>
</feature>
<dbReference type="VEuPathDB" id="VectorBase:PPAPM1_005933"/>
<dbReference type="InterPro" id="IPR056370">
    <property type="entry name" value="Shg-like_Ig-like"/>
</dbReference>
<evidence type="ECO:0000256" key="12">
    <source>
        <dbReference type="PROSITE-ProRule" id="PRU00076"/>
    </source>
</evidence>
<dbReference type="InterPro" id="IPR000742">
    <property type="entry name" value="EGF"/>
</dbReference>
<comment type="subcellular location">
    <subcellularLocation>
        <location evidence="1">Cell membrane</location>
        <topology evidence="1">Single-pass type I membrane protein</topology>
    </subcellularLocation>
</comment>
<feature type="domain" description="Laminin G" evidence="14">
    <location>
        <begin position="1"/>
        <end position="161"/>
    </location>
</feature>
<dbReference type="GO" id="GO:0048513">
    <property type="term" value="P:animal organ development"/>
    <property type="evidence" value="ECO:0007669"/>
    <property type="project" value="UniProtKB-ARBA"/>
</dbReference>
<dbReference type="PROSITE" id="PS00232">
    <property type="entry name" value="CADHERIN_1"/>
    <property type="match status" value="2"/>
</dbReference>
<keyword evidence="18" id="KW-1185">Reference proteome</keyword>
<evidence type="ECO:0000256" key="6">
    <source>
        <dbReference type="ARBA" id="ARBA00022889"/>
    </source>
</evidence>
<keyword evidence="4" id="KW-0677">Repeat</keyword>
<dbReference type="Gene3D" id="2.60.120.200">
    <property type="match status" value="2"/>
</dbReference>
<accession>A0A1B0GPF8</accession>
<dbReference type="InterPro" id="IPR039808">
    <property type="entry name" value="Cadherin"/>
</dbReference>
<dbReference type="GO" id="GO:0016339">
    <property type="term" value="P:calcium-dependent cell-cell adhesion via plasma membrane cell adhesion molecules"/>
    <property type="evidence" value="ECO:0007669"/>
    <property type="project" value="TreeGrafter"/>
</dbReference>
<feature type="domain" description="EGF-like" evidence="15">
    <location>
        <begin position="671"/>
        <end position="707"/>
    </location>
</feature>
<dbReference type="VEuPathDB" id="VectorBase:PPAPM1_009335"/>
<evidence type="ECO:0000256" key="4">
    <source>
        <dbReference type="ARBA" id="ARBA00022737"/>
    </source>
</evidence>
<dbReference type="SUPFAM" id="SSF49313">
    <property type="entry name" value="Cadherin-like"/>
    <property type="match status" value="5"/>
</dbReference>